<reference evidence="1 2" key="1">
    <citation type="submission" date="2021-02" db="EMBL/GenBank/DDBJ databases">
        <authorList>
            <person name="Han P."/>
        </authorList>
    </citation>
    <scope>NUCLEOTIDE SEQUENCE [LARGE SCALE GENOMIC DNA]</scope>
    <source>
        <strain evidence="1">Candidatus Nitrospira sp. ZN2</strain>
    </source>
</reference>
<protein>
    <recommendedName>
        <fullName evidence="3">CRISPR-associated protein Cas2</fullName>
    </recommendedName>
</protein>
<keyword evidence="2" id="KW-1185">Reference proteome</keyword>
<dbReference type="Proteomes" id="UP000675880">
    <property type="component" value="Unassembled WGS sequence"/>
</dbReference>
<dbReference type="EMBL" id="CAJNBJ010000001">
    <property type="protein sequence ID" value="CAE6707115.1"/>
    <property type="molecule type" value="Genomic_DNA"/>
</dbReference>
<evidence type="ECO:0000313" key="2">
    <source>
        <dbReference type="Proteomes" id="UP000675880"/>
    </source>
</evidence>
<comment type="caution">
    <text evidence="1">The sequence shown here is derived from an EMBL/GenBank/DDBJ whole genome shotgun (WGS) entry which is preliminary data.</text>
</comment>
<organism evidence="1 2">
    <name type="scientific">Nitrospira defluvii</name>
    <dbReference type="NCBI Taxonomy" id="330214"/>
    <lineage>
        <taxon>Bacteria</taxon>
        <taxon>Pseudomonadati</taxon>
        <taxon>Nitrospirota</taxon>
        <taxon>Nitrospiria</taxon>
        <taxon>Nitrospirales</taxon>
        <taxon>Nitrospiraceae</taxon>
        <taxon>Nitrospira</taxon>
    </lineage>
</organism>
<evidence type="ECO:0008006" key="3">
    <source>
        <dbReference type="Google" id="ProtNLM"/>
    </source>
</evidence>
<name>A0ABM8QNP6_9BACT</name>
<gene>
    <name evidence="1" type="ORF">NSPZN2_11032</name>
</gene>
<sequence>MQFLISYDLTQPGQDYKNLIAGLQKSGARRVLLSAWVINTPWSATAIRDWVMKLTDRNDRVLVTEFSDWAASNALSKIA</sequence>
<proteinExistence type="predicted"/>
<evidence type="ECO:0000313" key="1">
    <source>
        <dbReference type="EMBL" id="CAE6707115.1"/>
    </source>
</evidence>
<accession>A0ABM8QNP6</accession>